<dbReference type="CDD" id="cd00268">
    <property type="entry name" value="DEADc"/>
    <property type="match status" value="1"/>
</dbReference>
<evidence type="ECO:0000259" key="8">
    <source>
        <dbReference type="PROSITE" id="PS51192"/>
    </source>
</evidence>
<dbReference type="Pfam" id="PF00270">
    <property type="entry name" value="DEAD"/>
    <property type="match status" value="1"/>
</dbReference>
<evidence type="ECO:0000256" key="7">
    <source>
        <dbReference type="SAM" id="MobiDB-lite"/>
    </source>
</evidence>
<dbReference type="GO" id="GO:0016787">
    <property type="term" value="F:hydrolase activity"/>
    <property type="evidence" value="ECO:0007669"/>
    <property type="project" value="UniProtKB-KW"/>
</dbReference>
<evidence type="ECO:0000313" key="10">
    <source>
        <dbReference type="EMBL" id="KUJ79587.1"/>
    </source>
</evidence>
<dbReference type="InterPro" id="IPR000629">
    <property type="entry name" value="RNA-helicase_DEAD-box_CS"/>
</dbReference>
<dbReference type="InterPro" id="IPR027417">
    <property type="entry name" value="P-loop_NTPase"/>
</dbReference>
<dbReference type="InterPro" id="IPR012677">
    <property type="entry name" value="Nucleotide-bd_a/b_plait_sf"/>
</dbReference>
<dbReference type="InterPro" id="IPR011545">
    <property type="entry name" value="DEAD/DEAH_box_helicase_dom"/>
</dbReference>
<dbReference type="InterPro" id="IPR001650">
    <property type="entry name" value="Helicase_C-like"/>
</dbReference>
<feature type="region of interest" description="Disordered" evidence="7">
    <location>
        <begin position="530"/>
        <end position="685"/>
    </location>
</feature>
<comment type="similarity">
    <text evidence="5 6">Belongs to the DEAD box helicase family.</text>
</comment>
<dbReference type="SUPFAM" id="SSF52540">
    <property type="entry name" value="P-loop containing nucleoside triphosphate hydrolases"/>
    <property type="match status" value="1"/>
</dbReference>
<dbReference type="CDD" id="cd18787">
    <property type="entry name" value="SF2_C_DEAD"/>
    <property type="match status" value="1"/>
</dbReference>
<organism evidence="10 11">
    <name type="scientific">Ruegeria profundi</name>
    <dbReference type="NCBI Taxonomy" id="1685378"/>
    <lineage>
        <taxon>Bacteria</taxon>
        <taxon>Pseudomonadati</taxon>
        <taxon>Pseudomonadota</taxon>
        <taxon>Alphaproteobacteria</taxon>
        <taxon>Rhodobacterales</taxon>
        <taxon>Roseobacteraceae</taxon>
        <taxon>Ruegeria</taxon>
    </lineage>
</organism>
<dbReference type="GO" id="GO:0003724">
    <property type="term" value="F:RNA helicase activity"/>
    <property type="evidence" value="ECO:0007669"/>
    <property type="project" value="UniProtKB-ARBA"/>
</dbReference>
<dbReference type="PANTHER" id="PTHR47959">
    <property type="entry name" value="ATP-DEPENDENT RNA HELICASE RHLE-RELATED"/>
    <property type="match status" value="1"/>
</dbReference>
<keyword evidence="1 6" id="KW-0547">Nucleotide-binding</keyword>
<dbReference type="AlphaFoldDB" id="A0A0X3TV46"/>
<evidence type="ECO:0000256" key="2">
    <source>
        <dbReference type="ARBA" id="ARBA00022801"/>
    </source>
</evidence>
<evidence type="ECO:0000256" key="5">
    <source>
        <dbReference type="ARBA" id="ARBA00038437"/>
    </source>
</evidence>
<feature type="domain" description="Helicase C-terminal" evidence="9">
    <location>
        <begin position="231"/>
        <end position="380"/>
    </location>
</feature>
<dbReference type="Gene3D" id="3.30.70.330">
    <property type="match status" value="1"/>
</dbReference>
<sequence length="685" mass="74402">MQDFSALPKTLSSALTQKGYSGLTPVQEAVSDEALAGKDLLVSAQTGSGKTVGFGLAMAEELLDKYGRFDRPAAPLAVIIAPTRELALQVRREFDWLFAEAGIVTASAVGGMDARAERRTLERGAHVVVGTPGRLRDHIARGVIDLSDLRTVVLDEADEMLDMGFAEDLEYILDQTPKSRRTLMFSATVPRGIAKLAQTYQKEDAQRIKVGSAEAQHSDITYSALNVAPSDIEKAIINLLCYHNAETAIVFANTRSMVARLTAKFSNRGFAVVSLSGELSQTERTNAMQALRDKRAQVCVATDVAARGIDLPGLELVIHADLPSNAETLLHRSGRTGRAGRKGMSILIVPGRQRSKAQRLLKSAKLEAEWGAPPSADEVLAREEERIISNPALDEPPSAEETAFAERLLSGRTPEQVAAAYMRLYRERHSAPEILGTAPEPGKRNTDRRAAFGPSTWFSLSLGRKQRAEPRWLLPMLCRNAGLSKDAIGAIRVQYQETFVEIANDAVPAMKQELGAELTLEQGATLTELAGTPDFDASPKGPPAAPNLSDQAAKNRGPRAGKPSKSARGSEHSNQNARIASERPKGRRKSAASTSSRLASEDTPKQDKALHRQPTSEHGKAKLQPAARDKKRQKREKNAADTSKSLRAPKARQKANHKDSNVPRSKSRNGKGGETRPFRKPSKRN</sequence>
<evidence type="ECO:0000256" key="1">
    <source>
        <dbReference type="ARBA" id="ARBA00022741"/>
    </source>
</evidence>
<evidence type="ECO:0000259" key="9">
    <source>
        <dbReference type="PROSITE" id="PS51194"/>
    </source>
</evidence>
<evidence type="ECO:0000256" key="3">
    <source>
        <dbReference type="ARBA" id="ARBA00022806"/>
    </source>
</evidence>
<dbReference type="InterPro" id="IPR014001">
    <property type="entry name" value="Helicase_ATP-bd"/>
</dbReference>
<keyword evidence="4 6" id="KW-0067">ATP-binding</keyword>
<dbReference type="GO" id="GO:0005524">
    <property type="term" value="F:ATP binding"/>
    <property type="evidence" value="ECO:0007669"/>
    <property type="project" value="UniProtKB-KW"/>
</dbReference>
<comment type="caution">
    <text evidence="10">The sequence shown here is derived from an EMBL/GenBank/DDBJ whole genome shotgun (WGS) entry which is preliminary data.</text>
</comment>
<evidence type="ECO:0000313" key="11">
    <source>
        <dbReference type="Proteomes" id="UP000053690"/>
    </source>
</evidence>
<dbReference type="EMBL" id="LQBP01000004">
    <property type="protein sequence ID" value="KUJ79587.1"/>
    <property type="molecule type" value="Genomic_DNA"/>
</dbReference>
<keyword evidence="2 6" id="KW-0378">Hydrolase</keyword>
<dbReference type="PROSITE" id="PS00039">
    <property type="entry name" value="DEAD_ATP_HELICASE"/>
    <property type="match status" value="1"/>
</dbReference>
<dbReference type="InterPro" id="IPR044742">
    <property type="entry name" value="DEAD/DEAH_RhlB"/>
</dbReference>
<accession>A0A0X3TV46</accession>
<feature type="compositionally biased region" description="Basic and acidic residues" evidence="7">
    <location>
        <begin position="599"/>
        <end position="620"/>
    </location>
</feature>
<keyword evidence="3 6" id="KW-0347">Helicase</keyword>
<dbReference type="OrthoDB" id="9805696at2"/>
<dbReference type="Pfam" id="PF03880">
    <property type="entry name" value="DbpA"/>
    <property type="match status" value="1"/>
</dbReference>
<gene>
    <name evidence="10" type="ORF">AVO44_10295</name>
</gene>
<protein>
    <submittedName>
        <fullName evidence="10">DEAD/DEAH box helicase</fullName>
    </submittedName>
</protein>
<dbReference type="InterPro" id="IPR050079">
    <property type="entry name" value="DEAD_box_RNA_helicase"/>
</dbReference>
<dbReference type="SMART" id="SM00490">
    <property type="entry name" value="HELICc"/>
    <property type="match status" value="1"/>
</dbReference>
<dbReference type="Gene3D" id="3.40.50.300">
    <property type="entry name" value="P-loop containing nucleotide triphosphate hydrolases"/>
    <property type="match status" value="2"/>
</dbReference>
<name>A0A0X3TV46_9RHOB</name>
<dbReference type="SMART" id="SM00487">
    <property type="entry name" value="DEXDc"/>
    <property type="match status" value="1"/>
</dbReference>
<dbReference type="CDD" id="cd12252">
    <property type="entry name" value="RRM_DbpA"/>
    <property type="match status" value="1"/>
</dbReference>
<dbReference type="PROSITE" id="PS51194">
    <property type="entry name" value="HELICASE_CTER"/>
    <property type="match status" value="1"/>
</dbReference>
<dbReference type="PROSITE" id="PS51192">
    <property type="entry name" value="HELICASE_ATP_BIND_1"/>
    <property type="match status" value="1"/>
</dbReference>
<dbReference type="GO" id="GO:0003676">
    <property type="term" value="F:nucleic acid binding"/>
    <property type="evidence" value="ECO:0007669"/>
    <property type="project" value="InterPro"/>
</dbReference>
<proteinExistence type="inferred from homology"/>
<evidence type="ECO:0000256" key="4">
    <source>
        <dbReference type="ARBA" id="ARBA00022840"/>
    </source>
</evidence>
<dbReference type="InterPro" id="IPR005580">
    <property type="entry name" value="DbpA/CsdA_RNA-bd_dom"/>
</dbReference>
<dbReference type="PANTHER" id="PTHR47959:SF1">
    <property type="entry name" value="ATP-DEPENDENT RNA HELICASE DBPA"/>
    <property type="match status" value="1"/>
</dbReference>
<dbReference type="Proteomes" id="UP000053690">
    <property type="component" value="Unassembled WGS sequence"/>
</dbReference>
<dbReference type="GO" id="GO:0005829">
    <property type="term" value="C:cytosol"/>
    <property type="evidence" value="ECO:0007669"/>
    <property type="project" value="TreeGrafter"/>
</dbReference>
<evidence type="ECO:0000256" key="6">
    <source>
        <dbReference type="RuleBase" id="RU000492"/>
    </source>
</evidence>
<dbReference type="STRING" id="1685378.AVO44_10295"/>
<keyword evidence="11" id="KW-1185">Reference proteome</keyword>
<reference evidence="11" key="1">
    <citation type="submission" date="2015-12" db="EMBL/GenBank/DDBJ databases">
        <authorList>
            <person name="Zhang G."/>
            <person name="Stingl U."/>
        </authorList>
    </citation>
    <scope>NUCLEOTIDE SEQUENCE [LARGE SCALE GENOMIC DNA]</scope>
    <source>
        <strain evidence="11">ZGT108</strain>
    </source>
</reference>
<feature type="domain" description="Helicase ATP-binding" evidence="8">
    <location>
        <begin position="31"/>
        <end position="207"/>
    </location>
</feature>
<dbReference type="Pfam" id="PF00271">
    <property type="entry name" value="Helicase_C"/>
    <property type="match status" value="1"/>
</dbReference>